<evidence type="ECO:0000313" key="2">
    <source>
        <dbReference type="Proteomes" id="UP001148629"/>
    </source>
</evidence>
<evidence type="ECO:0000313" key="1">
    <source>
        <dbReference type="EMBL" id="KAJ3520934.1"/>
    </source>
</evidence>
<proteinExistence type="predicted"/>
<sequence>MVQVRYARTISLQQALPAMDRTTWLDGLRGIAAAVVTTDHYFLGSVINGGFMTSGFRSYWAEPAEANRRLIQLPPIRLIFASQAMVPLFFVISGYAISINLLQIRDNNRSELLHRLSSAATRRVLRIYLPVFCIATISQLLFFCNVYQWDFGDLVLGRRPWTAPWSHVTFVFRYMLDNMNIISFPTHIGLNTQLWTMALEFRGSYIVYLAVLGLTFWRPHLRRLALGASMAYWFYFGLWDVYAFFAGLYLAELHIRSTPEAMNEEAKLPHYSLPGLRTKPSLIGFVTIRTYLSFILGVWLVCLNDHGSLPPGYQILELVEPSRWENDWDTISQCWRTTGSVLVVHAISKSAHLQRPLNSTPIQYLGKISFPLYLVHQSVYHILQQPLRDSLWYVATWKPFPGTLEAGDHTTLFAFSWLGGFAISSAINLYAAHLYNRFVDQRCVDLAKKFHRWITYVP</sequence>
<accession>A0ACC1RJM2</accession>
<organism evidence="1 2">
    <name type="scientific">Fusarium decemcellulare</name>
    <dbReference type="NCBI Taxonomy" id="57161"/>
    <lineage>
        <taxon>Eukaryota</taxon>
        <taxon>Fungi</taxon>
        <taxon>Dikarya</taxon>
        <taxon>Ascomycota</taxon>
        <taxon>Pezizomycotina</taxon>
        <taxon>Sordariomycetes</taxon>
        <taxon>Hypocreomycetidae</taxon>
        <taxon>Hypocreales</taxon>
        <taxon>Nectriaceae</taxon>
        <taxon>Fusarium</taxon>
        <taxon>Fusarium decemcellulare species complex</taxon>
    </lineage>
</organism>
<name>A0ACC1RJM2_9HYPO</name>
<comment type="caution">
    <text evidence="1">The sequence shown here is derived from an EMBL/GenBank/DDBJ whole genome shotgun (WGS) entry which is preliminary data.</text>
</comment>
<protein>
    <submittedName>
        <fullName evidence="1">Uncharacterized protein</fullName>
    </submittedName>
</protein>
<dbReference type="Proteomes" id="UP001148629">
    <property type="component" value="Unassembled WGS sequence"/>
</dbReference>
<reference evidence="1" key="1">
    <citation type="submission" date="2022-08" db="EMBL/GenBank/DDBJ databases">
        <title>Genome Sequence of Fusarium decemcellulare.</title>
        <authorList>
            <person name="Buettner E."/>
        </authorList>
    </citation>
    <scope>NUCLEOTIDE SEQUENCE</scope>
    <source>
        <strain evidence="1">Babe19</strain>
    </source>
</reference>
<gene>
    <name evidence="1" type="ORF">NM208_g13515</name>
</gene>
<dbReference type="EMBL" id="JANRMS010002789">
    <property type="protein sequence ID" value="KAJ3520934.1"/>
    <property type="molecule type" value="Genomic_DNA"/>
</dbReference>
<keyword evidence="2" id="KW-1185">Reference proteome</keyword>